<proteinExistence type="predicted"/>
<evidence type="ECO:0000313" key="1">
    <source>
        <dbReference type="EMBL" id="HEU98028.1"/>
    </source>
</evidence>
<gene>
    <name evidence="1" type="ORF">ENO36_04150</name>
</gene>
<reference evidence="1" key="1">
    <citation type="journal article" date="2020" name="mSystems">
        <title>Genome- and Community-Level Interaction Insights into Carbon Utilization and Element Cycling Functions of Hydrothermarchaeota in Hydrothermal Sediment.</title>
        <authorList>
            <person name="Zhou Z."/>
            <person name="Liu Y."/>
            <person name="Xu W."/>
            <person name="Pan J."/>
            <person name="Luo Z.H."/>
            <person name="Li M."/>
        </authorList>
    </citation>
    <scope>NUCLEOTIDE SEQUENCE [LARGE SCALE GENOMIC DNA]</scope>
    <source>
        <strain evidence="1">SpSt-1259</strain>
    </source>
</reference>
<dbReference type="InterPro" id="IPR038257">
    <property type="entry name" value="CRISPR-assoc_Cas3_HD_sf"/>
</dbReference>
<protein>
    <recommendedName>
        <fullName evidence="2">HD domain-containing protein</fullName>
    </recommendedName>
</protein>
<comment type="caution">
    <text evidence="1">The sequence shown here is derived from an EMBL/GenBank/DDBJ whole genome shotgun (WGS) entry which is preliminary data.</text>
</comment>
<evidence type="ECO:0008006" key="2">
    <source>
        <dbReference type="Google" id="ProtNLM"/>
    </source>
</evidence>
<accession>A0A7C2UJT5</accession>
<organism evidence="1">
    <name type="scientific">Fervidicoccus fontis</name>
    <dbReference type="NCBI Taxonomy" id="683846"/>
    <lineage>
        <taxon>Archaea</taxon>
        <taxon>Thermoproteota</taxon>
        <taxon>Thermoprotei</taxon>
        <taxon>Fervidicoccales</taxon>
        <taxon>Fervidicoccaceae</taxon>
        <taxon>Fervidicoccus</taxon>
    </lineage>
</organism>
<dbReference type="Proteomes" id="UP000885664">
    <property type="component" value="Unassembled WGS sequence"/>
</dbReference>
<name>A0A7C2UJT5_9CREN</name>
<dbReference type="EMBL" id="DSFE01000092">
    <property type="protein sequence ID" value="HEU98028.1"/>
    <property type="molecule type" value="Genomic_DNA"/>
</dbReference>
<sequence>MSFWARKGQMLDEHIKKMIDFYEKCYKRRKYTARLSKRLGIPERELDMAMVSTIIFHDMGKIFYHNPETKEPPESFAGHEILSSLVMHIASKKLELKKNMKPDDFSFYAVPISMHLAVRAHHLAMGDRLSTLEIINRFYGRFLNSTYRSKIPFILRDFLAKVVNGMGLEEWLEMREKVEDEELKGLFETYKEFTERYLAWNIFEMHEPKAAKVSMMAQHILKVLIMSDNYSASQVESDMGEERNIKKKFFVDFDLSCIEER</sequence>
<dbReference type="AlphaFoldDB" id="A0A7C2UJT5"/>
<dbReference type="Gene3D" id="1.10.3210.30">
    <property type="match status" value="1"/>
</dbReference>